<proteinExistence type="predicted"/>
<dbReference type="Gene3D" id="3.30.479.30">
    <property type="entry name" value="Band 7 domain"/>
    <property type="match status" value="1"/>
</dbReference>
<reference evidence="3" key="1">
    <citation type="journal article" date="2015" name="Nature">
        <title>Complex archaea that bridge the gap between prokaryotes and eukaryotes.</title>
        <authorList>
            <person name="Spang A."/>
            <person name="Saw J.H."/>
            <person name="Jorgensen S.L."/>
            <person name="Zaremba-Niedzwiedzka K."/>
            <person name="Martijn J."/>
            <person name="Lind A.E."/>
            <person name="van Eijk R."/>
            <person name="Schleper C."/>
            <person name="Guy L."/>
            <person name="Ettema T.J."/>
        </authorList>
    </citation>
    <scope>NUCLEOTIDE SEQUENCE</scope>
</reference>
<dbReference type="InterPro" id="IPR001107">
    <property type="entry name" value="Band_7"/>
</dbReference>
<evidence type="ECO:0000313" key="3">
    <source>
        <dbReference type="EMBL" id="KKM22343.1"/>
    </source>
</evidence>
<dbReference type="GO" id="GO:0016020">
    <property type="term" value="C:membrane"/>
    <property type="evidence" value="ECO:0007669"/>
    <property type="project" value="InterPro"/>
</dbReference>
<name>A0A0F9KJJ6_9ZZZZ</name>
<keyword evidence="1" id="KW-0472">Membrane</keyword>
<comment type="caution">
    <text evidence="3">The sequence shown here is derived from an EMBL/GenBank/DDBJ whole genome shotgun (WGS) entry which is preliminary data.</text>
</comment>
<dbReference type="InterPro" id="IPR036013">
    <property type="entry name" value="Band_7/SPFH_dom_sf"/>
</dbReference>
<dbReference type="InterPro" id="IPR001972">
    <property type="entry name" value="Stomatin_HflK_fam"/>
</dbReference>
<dbReference type="PANTHER" id="PTHR43327:SF10">
    <property type="entry name" value="STOMATIN-LIKE PROTEIN 2, MITOCHONDRIAL"/>
    <property type="match status" value="1"/>
</dbReference>
<organism evidence="3">
    <name type="scientific">marine sediment metagenome</name>
    <dbReference type="NCBI Taxonomy" id="412755"/>
    <lineage>
        <taxon>unclassified sequences</taxon>
        <taxon>metagenomes</taxon>
        <taxon>ecological metagenomes</taxon>
    </lineage>
</organism>
<accession>A0A0F9KJJ6</accession>
<dbReference type="SMART" id="SM00244">
    <property type="entry name" value="PHB"/>
    <property type="match status" value="1"/>
</dbReference>
<feature type="domain" description="Band 7" evidence="2">
    <location>
        <begin position="29"/>
        <end position="211"/>
    </location>
</feature>
<keyword evidence="1" id="KW-1133">Transmembrane helix</keyword>
<dbReference type="EMBL" id="LAZR01013355">
    <property type="protein sequence ID" value="KKM22343.1"/>
    <property type="molecule type" value="Genomic_DNA"/>
</dbReference>
<sequence>MSFAWLVLALWYSGLLFVALLVLHLLGFRVFVWLSRDECAVVERLAKYNRVLDDGVHMMIPFIEHLRTVDWHCAGEHRDGKETELVHRGAVLSTRERIFDTRTVAATSSDCVLLHVNPVVWYQITQAHNAVYCIDNLFESLYQQTQTVVREAVLGKPWRHMLTGQGHDELKEAIRSTLEKRVLKWGIGIISVELQGIDVPAVLREANEAAACQQREAEARVAVAEADGAARLLTAKTDSEVALVMMDVDAKERRTRAQACHDAMETLNIGANEYTQLERVHAWQTVIAAGAATNMVVPYDAATLVGTAQMLLRRSSVSAAPPKALS</sequence>
<gene>
    <name evidence="3" type="ORF">LCGC14_1626300</name>
</gene>
<dbReference type="AlphaFoldDB" id="A0A0F9KJJ6"/>
<feature type="transmembrane region" description="Helical" evidence="1">
    <location>
        <begin position="6"/>
        <end position="26"/>
    </location>
</feature>
<keyword evidence="1" id="KW-0812">Transmembrane</keyword>
<dbReference type="InterPro" id="IPR050710">
    <property type="entry name" value="Band7/mec-2_domain"/>
</dbReference>
<dbReference type="Pfam" id="PF01145">
    <property type="entry name" value="Band_7"/>
    <property type="match status" value="1"/>
</dbReference>
<evidence type="ECO:0000256" key="1">
    <source>
        <dbReference type="SAM" id="Phobius"/>
    </source>
</evidence>
<evidence type="ECO:0000259" key="2">
    <source>
        <dbReference type="SMART" id="SM00244"/>
    </source>
</evidence>
<dbReference type="PRINTS" id="PR00721">
    <property type="entry name" value="STOMATIN"/>
</dbReference>
<dbReference type="SUPFAM" id="SSF117892">
    <property type="entry name" value="Band 7/SPFH domain"/>
    <property type="match status" value="1"/>
</dbReference>
<dbReference type="PANTHER" id="PTHR43327">
    <property type="entry name" value="STOMATIN-LIKE PROTEIN 2, MITOCHONDRIAL"/>
    <property type="match status" value="1"/>
</dbReference>
<protein>
    <recommendedName>
        <fullName evidence="2">Band 7 domain-containing protein</fullName>
    </recommendedName>
</protein>